<proteinExistence type="predicted"/>
<evidence type="ECO:0000313" key="1">
    <source>
        <dbReference type="EnsemblPlants" id="AVESA.00010b.r2.4AG0592940.1.CDS.1"/>
    </source>
</evidence>
<evidence type="ECO:0000313" key="2">
    <source>
        <dbReference type="Proteomes" id="UP001732700"/>
    </source>
</evidence>
<dbReference type="EnsemblPlants" id="AVESA.00010b.r2.4AG0592940.1">
    <property type="protein sequence ID" value="AVESA.00010b.r2.4AG0592940.1.CDS.1"/>
    <property type="gene ID" value="AVESA.00010b.r2.4AG0592940"/>
</dbReference>
<reference evidence="1" key="2">
    <citation type="submission" date="2025-09" db="UniProtKB">
        <authorList>
            <consortium name="EnsemblPlants"/>
        </authorList>
    </citation>
    <scope>IDENTIFICATION</scope>
</reference>
<dbReference type="Proteomes" id="UP001732700">
    <property type="component" value="Chromosome 4A"/>
</dbReference>
<sequence>MVWPASKQEAGGDRAEAKQHNVVTEVKNRGTPISMYQFPFHSLSLNKVKNIEVDRLRLSFTTVQKPTQVPVDSDEESDDDQECADHICSGLHAIPRKNKSRSTKKRVRKGSCKEFYKIFS</sequence>
<accession>A0ACD5WBI5</accession>
<keyword evidence="2" id="KW-1185">Reference proteome</keyword>
<organism evidence="1 2">
    <name type="scientific">Avena sativa</name>
    <name type="common">Oat</name>
    <dbReference type="NCBI Taxonomy" id="4498"/>
    <lineage>
        <taxon>Eukaryota</taxon>
        <taxon>Viridiplantae</taxon>
        <taxon>Streptophyta</taxon>
        <taxon>Embryophyta</taxon>
        <taxon>Tracheophyta</taxon>
        <taxon>Spermatophyta</taxon>
        <taxon>Magnoliopsida</taxon>
        <taxon>Liliopsida</taxon>
        <taxon>Poales</taxon>
        <taxon>Poaceae</taxon>
        <taxon>BOP clade</taxon>
        <taxon>Pooideae</taxon>
        <taxon>Poodae</taxon>
        <taxon>Poeae</taxon>
        <taxon>Poeae Chloroplast Group 1 (Aveneae type)</taxon>
        <taxon>Aveninae</taxon>
        <taxon>Avena</taxon>
    </lineage>
</organism>
<reference evidence="1" key="1">
    <citation type="submission" date="2021-05" db="EMBL/GenBank/DDBJ databases">
        <authorList>
            <person name="Scholz U."/>
            <person name="Mascher M."/>
            <person name="Fiebig A."/>
        </authorList>
    </citation>
    <scope>NUCLEOTIDE SEQUENCE [LARGE SCALE GENOMIC DNA]</scope>
</reference>
<name>A0ACD5WBI5_AVESA</name>
<protein>
    <submittedName>
        <fullName evidence="1">Uncharacterized protein</fullName>
    </submittedName>
</protein>